<name>A0A9P0M3I8_ACAOB</name>
<evidence type="ECO:0000313" key="1">
    <source>
        <dbReference type="EMBL" id="CAH2004748.1"/>
    </source>
</evidence>
<accession>A0A9P0M3I8</accession>
<gene>
    <name evidence="1" type="ORF">ACAOBT_LOCUS28174</name>
</gene>
<reference evidence="1" key="1">
    <citation type="submission" date="2022-03" db="EMBL/GenBank/DDBJ databases">
        <authorList>
            <person name="Sayadi A."/>
        </authorList>
    </citation>
    <scope>NUCLEOTIDE SEQUENCE</scope>
</reference>
<dbReference type="Proteomes" id="UP001152888">
    <property type="component" value="Unassembled WGS sequence"/>
</dbReference>
<protein>
    <submittedName>
        <fullName evidence="1">Uncharacterized protein</fullName>
    </submittedName>
</protein>
<dbReference type="AlphaFoldDB" id="A0A9P0M3I8"/>
<evidence type="ECO:0000313" key="2">
    <source>
        <dbReference type="Proteomes" id="UP001152888"/>
    </source>
</evidence>
<keyword evidence="2" id="KW-1185">Reference proteome</keyword>
<sequence length="170" mass="19264">MSCNLNKRNNRRLKQSRRCIIWGVRPIDPSKVYIYEEGNQDGSVTEKCNIHSTTEYTRTSPKRKTSVLGKCLVNIHSSEHPRPGSSKDLNSTPPKHLRCESWAESYSPKAGLSEDIKLNTPSRSSATAKGTNHVQKTQGHCISPELWMTLSYKEITRHCHTDKRSVAMRA</sequence>
<proteinExistence type="predicted"/>
<comment type="caution">
    <text evidence="1">The sequence shown here is derived from an EMBL/GenBank/DDBJ whole genome shotgun (WGS) entry which is preliminary data.</text>
</comment>
<dbReference type="EMBL" id="CAKOFQ010007606">
    <property type="protein sequence ID" value="CAH2004748.1"/>
    <property type="molecule type" value="Genomic_DNA"/>
</dbReference>
<organism evidence="1 2">
    <name type="scientific">Acanthoscelides obtectus</name>
    <name type="common">Bean weevil</name>
    <name type="synonym">Bruchus obtectus</name>
    <dbReference type="NCBI Taxonomy" id="200917"/>
    <lineage>
        <taxon>Eukaryota</taxon>
        <taxon>Metazoa</taxon>
        <taxon>Ecdysozoa</taxon>
        <taxon>Arthropoda</taxon>
        <taxon>Hexapoda</taxon>
        <taxon>Insecta</taxon>
        <taxon>Pterygota</taxon>
        <taxon>Neoptera</taxon>
        <taxon>Endopterygota</taxon>
        <taxon>Coleoptera</taxon>
        <taxon>Polyphaga</taxon>
        <taxon>Cucujiformia</taxon>
        <taxon>Chrysomeloidea</taxon>
        <taxon>Chrysomelidae</taxon>
        <taxon>Bruchinae</taxon>
        <taxon>Bruchini</taxon>
        <taxon>Acanthoscelides</taxon>
    </lineage>
</organism>